<organism evidence="2 3">
    <name type="scientific">Panagrolaimus davidi</name>
    <dbReference type="NCBI Taxonomy" id="227884"/>
    <lineage>
        <taxon>Eukaryota</taxon>
        <taxon>Metazoa</taxon>
        <taxon>Ecdysozoa</taxon>
        <taxon>Nematoda</taxon>
        <taxon>Chromadorea</taxon>
        <taxon>Rhabditida</taxon>
        <taxon>Tylenchina</taxon>
        <taxon>Panagrolaimomorpha</taxon>
        <taxon>Panagrolaimoidea</taxon>
        <taxon>Panagrolaimidae</taxon>
        <taxon>Panagrolaimus</taxon>
    </lineage>
</organism>
<dbReference type="Proteomes" id="UP000887578">
    <property type="component" value="Unplaced"/>
</dbReference>
<dbReference type="SUPFAM" id="SSF54695">
    <property type="entry name" value="POZ domain"/>
    <property type="match status" value="1"/>
</dbReference>
<dbReference type="CDD" id="cd18186">
    <property type="entry name" value="BTB_POZ_ZBTB_KLHL-like"/>
    <property type="match status" value="1"/>
</dbReference>
<dbReference type="SMART" id="SM00225">
    <property type="entry name" value="BTB"/>
    <property type="match status" value="1"/>
</dbReference>
<dbReference type="Gene3D" id="3.30.710.10">
    <property type="entry name" value="Potassium Channel Kv1.1, Chain A"/>
    <property type="match status" value="1"/>
</dbReference>
<dbReference type="WBParaSite" id="PDA_v2.g9550.t1">
    <property type="protein sequence ID" value="PDA_v2.g9550.t1"/>
    <property type="gene ID" value="PDA_v2.g9550"/>
</dbReference>
<dbReference type="InterPro" id="IPR011333">
    <property type="entry name" value="SKP1/BTB/POZ_sf"/>
</dbReference>
<name>A0A914QYX6_9BILA</name>
<dbReference type="Pfam" id="PF00651">
    <property type="entry name" value="BTB"/>
    <property type="match status" value="1"/>
</dbReference>
<dbReference type="PANTHER" id="PTHR24413">
    <property type="entry name" value="SPECKLE-TYPE POZ PROTEIN"/>
    <property type="match status" value="1"/>
</dbReference>
<dbReference type="SUPFAM" id="SSF49599">
    <property type="entry name" value="TRAF domain-like"/>
    <property type="match status" value="1"/>
</dbReference>
<dbReference type="InterPro" id="IPR000210">
    <property type="entry name" value="BTB/POZ_dom"/>
</dbReference>
<protein>
    <submittedName>
        <fullName evidence="3">BTB domain-containing protein</fullName>
    </submittedName>
</protein>
<accession>A0A914QYX6</accession>
<evidence type="ECO:0000313" key="2">
    <source>
        <dbReference type="Proteomes" id="UP000887578"/>
    </source>
</evidence>
<reference evidence="3" key="1">
    <citation type="submission" date="2022-11" db="UniProtKB">
        <authorList>
            <consortium name="WormBaseParasite"/>
        </authorList>
    </citation>
    <scope>IDENTIFICATION</scope>
</reference>
<feature type="domain" description="BTB" evidence="1">
    <location>
        <begin position="143"/>
        <end position="210"/>
    </location>
</feature>
<dbReference type="PROSITE" id="PS50097">
    <property type="entry name" value="BTB"/>
    <property type="match status" value="1"/>
</dbReference>
<dbReference type="AlphaFoldDB" id="A0A914QYX6"/>
<keyword evidence="2" id="KW-1185">Reference proteome</keyword>
<evidence type="ECO:0000313" key="3">
    <source>
        <dbReference type="WBParaSite" id="PDA_v2.g9550.t1"/>
    </source>
</evidence>
<dbReference type="Gene3D" id="2.60.210.10">
    <property type="entry name" value="Apoptosis, Tumor Necrosis Factor Receptor Associated Protein 2, Chain A"/>
    <property type="match status" value="1"/>
</dbReference>
<evidence type="ECO:0000259" key="1">
    <source>
        <dbReference type="PROSITE" id="PS50097"/>
    </source>
</evidence>
<dbReference type="InterPro" id="IPR008974">
    <property type="entry name" value="TRAF-like"/>
</dbReference>
<proteinExistence type="predicted"/>
<sequence>MKSHLLLNGLFQKATNTPGIKYCLSIYPNGVNDENRGKAFVYLHLDFGNVKKIETECNFKIDSANFSKKRYYIFEKPLGHGLFIDETKSLFDPEKKYFVDGKLTLKVRGMCKYETNDSEVIIEEQKWEGNELGDGLWEKDDYKDFTISVDRKNIKVHKNILGTRSNVFHAMFESKMKKSIKNKVEIKDFSFEIVETALKLIYNCNFIISLSIEDMMKLLQFFDKYNIQSLKNKI</sequence>